<keyword evidence="4 7" id="KW-0677">Repeat</keyword>
<dbReference type="SUPFAM" id="SSF51161">
    <property type="entry name" value="Trimeric LpxA-like enzymes"/>
    <property type="match status" value="1"/>
</dbReference>
<dbReference type="Gene3D" id="3.40.1390.10">
    <property type="entry name" value="MurE/MurF, N-terminal domain"/>
    <property type="match status" value="1"/>
</dbReference>
<dbReference type="HAMAP" id="MF_00523">
    <property type="entry name" value="LpxD"/>
    <property type="match status" value="1"/>
</dbReference>
<dbReference type="RefSeq" id="WP_115867315.1">
    <property type="nucleotide sequence ID" value="NZ_QREG01000004.1"/>
</dbReference>
<dbReference type="CDD" id="cd03352">
    <property type="entry name" value="LbH_LpxD"/>
    <property type="match status" value="1"/>
</dbReference>
<keyword evidence="1 7" id="KW-0444">Lipid biosynthesis</keyword>
<evidence type="ECO:0000313" key="10">
    <source>
        <dbReference type="Proteomes" id="UP000256779"/>
    </source>
</evidence>
<accession>A0A3D9L7F5</accession>
<dbReference type="GO" id="GO:0016410">
    <property type="term" value="F:N-acyltransferase activity"/>
    <property type="evidence" value="ECO:0007669"/>
    <property type="project" value="InterPro"/>
</dbReference>
<evidence type="ECO:0000256" key="2">
    <source>
        <dbReference type="ARBA" id="ARBA00022556"/>
    </source>
</evidence>
<comment type="similarity">
    <text evidence="7">Belongs to the transferase hexapeptide repeat family. LpxD subfamily.</text>
</comment>
<protein>
    <recommendedName>
        <fullName evidence="7">UDP-3-O-acylglucosamine N-acyltransferase</fullName>
        <ecNumber evidence="7">2.3.1.191</ecNumber>
    </recommendedName>
</protein>
<evidence type="ECO:0000256" key="3">
    <source>
        <dbReference type="ARBA" id="ARBA00022679"/>
    </source>
</evidence>
<proteinExistence type="inferred from homology"/>
<dbReference type="PANTHER" id="PTHR43378:SF2">
    <property type="entry name" value="UDP-3-O-ACYLGLUCOSAMINE N-ACYLTRANSFERASE 1, MITOCHONDRIAL-RELATED"/>
    <property type="match status" value="1"/>
</dbReference>
<keyword evidence="5 7" id="KW-0443">Lipid metabolism</keyword>
<keyword evidence="3 7" id="KW-0808">Transferase</keyword>
<organism evidence="9 10">
    <name type="scientific">Marinoscillum furvescens DSM 4134</name>
    <dbReference type="NCBI Taxonomy" id="1122208"/>
    <lineage>
        <taxon>Bacteria</taxon>
        <taxon>Pseudomonadati</taxon>
        <taxon>Bacteroidota</taxon>
        <taxon>Cytophagia</taxon>
        <taxon>Cytophagales</taxon>
        <taxon>Reichenbachiellaceae</taxon>
        <taxon>Marinoscillum</taxon>
    </lineage>
</organism>
<evidence type="ECO:0000256" key="1">
    <source>
        <dbReference type="ARBA" id="ARBA00022516"/>
    </source>
</evidence>
<dbReference type="Pfam" id="PF00132">
    <property type="entry name" value="Hexapep"/>
    <property type="match status" value="1"/>
</dbReference>
<dbReference type="GO" id="GO:0009245">
    <property type="term" value="P:lipid A biosynthetic process"/>
    <property type="evidence" value="ECO:0007669"/>
    <property type="project" value="UniProtKB-UniRule"/>
</dbReference>
<comment type="subunit">
    <text evidence="7">Homotrimer.</text>
</comment>
<dbReference type="NCBIfam" id="TIGR01853">
    <property type="entry name" value="lipid_A_lpxD"/>
    <property type="match status" value="1"/>
</dbReference>
<evidence type="ECO:0000256" key="5">
    <source>
        <dbReference type="ARBA" id="ARBA00023098"/>
    </source>
</evidence>
<keyword evidence="10" id="KW-1185">Reference proteome</keyword>
<name>A0A3D9L7F5_MARFU</name>
<dbReference type="InterPro" id="IPR007691">
    <property type="entry name" value="LpxD"/>
</dbReference>
<reference evidence="9 10" key="1">
    <citation type="submission" date="2018-07" db="EMBL/GenBank/DDBJ databases">
        <title>Genomic Encyclopedia of Type Strains, Phase IV (KMG-IV): sequencing the most valuable type-strain genomes for metagenomic binning, comparative biology and taxonomic classification.</title>
        <authorList>
            <person name="Goeker M."/>
        </authorList>
    </citation>
    <scope>NUCLEOTIDE SEQUENCE [LARGE SCALE GENOMIC DNA]</scope>
    <source>
        <strain evidence="9 10">DSM 4134</strain>
    </source>
</reference>
<evidence type="ECO:0000313" key="9">
    <source>
        <dbReference type="EMBL" id="REE01240.1"/>
    </source>
</evidence>
<evidence type="ECO:0000256" key="4">
    <source>
        <dbReference type="ARBA" id="ARBA00022737"/>
    </source>
</evidence>
<feature type="domain" description="UDP-3-O-[3-hydroxymyristoyl] glucosamine N-acyltransferase non-repeat region" evidence="8">
    <location>
        <begin position="22"/>
        <end position="88"/>
    </location>
</feature>
<dbReference type="NCBIfam" id="NF002060">
    <property type="entry name" value="PRK00892.1"/>
    <property type="match status" value="1"/>
</dbReference>
<dbReference type="EC" id="2.3.1.191" evidence="7"/>
<dbReference type="AlphaFoldDB" id="A0A3D9L7F5"/>
<evidence type="ECO:0000256" key="7">
    <source>
        <dbReference type="HAMAP-Rule" id="MF_00523"/>
    </source>
</evidence>
<evidence type="ECO:0000259" key="8">
    <source>
        <dbReference type="Pfam" id="PF04613"/>
    </source>
</evidence>
<keyword evidence="2 7" id="KW-0441">Lipid A biosynthesis</keyword>
<sequence>MMTLGQIAQLLDGHCAGNAKKTITGLGKIEAATKDELTFLANPKYLKFLEHSTAGGILVAKDFHTADYPNLDFITVDDPYLAFSTLLAHFQRAAGQAKSGLETPHSVGKNVKWGAEVYIGAMAYLGDDVALGNHVKIHPQAYIGDGCVIGDHSIIYPGAKLYPGTHVGSYCNIHAGAVIGSHGFGFAPQPDGSYQNIPQTGNVVLGNHVDIGANTTIDCATVGSTVIADGVKIDNLVQVAHNVSIDMHTVIAAQTGISGSAKVGKYVKIGGQVGTVGHITIADHTTVGARSGVTKNTKSDQILFGVPAIDRHNYLKSYAVYKKLPELMSRIEHLEQKLLNLTSGKTSK</sequence>
<dbReference type="Proteomes" id="UP000256779">
    <property type="component" value="Unassembled WGS sequence"/>
</dbReference>
<dbReference type="PANTHER" id="PTHR43378">
    <property type="entry name" value="UDP-3-O-ACYLGLUCOSAMINE N-ACYLTRANSFERASE"/>
    <property type="match status" value="1"/>
</dbReference>
<evidence type="ECO:0000256" key="6">
    <source>
        <dbReference type="ARBA" id="ARBA00023315"/>
    </source>
</evidence>
<dbReference type="GO" id="GO:0016020">
    <property type="term" value="C:membrane"/>
    <property type="evidence" value="ECO:0007669"/>
    <property type="project" value="GOC"/>
</dbReference>
<dbReference type="Gene3D" id="2.160.10.10">
    <property type="entry name" value="Hexapeptide repeat proteins"/>
    <property type="match status" value="1"/>
</dbReference>
<comment type="function">
    <text evidence="7">Catalyzes the N-acylation of UDP-3-O-acylglucosamine using 3-hydroxyacyl-ACP as the acyl donor. Is involved in the biosynthesis of lipid A, a phosphorylated glycolipid that anchors the lipopolysaccharide to the outer membrane of the cell.</text>
</comment>
<dbReference type="UniPathway" id="UPA00973"/>
<dbReference type="Pfam" id="PF04613">
    <property type="entry name" value="LpxD"/>
    <property type="match status" value="1"/>
</dbReference>
<dbReference type="OrthoDB" id="9784739at2"/>
<keyword evidence="6 7" id="KW-0012">Acyltransferase</keyword>
<comment type="caution">
    <text evidence="9">The sequence shown here is derived from an EMBL/GenBank/DDBJ whole genome shotgun (WGS) entry which is preliminary data.</text>
</comment>
<comment type="catalytic activity">
    <reaction evidence="7">
        <text>a UDP-3-O-[(3R)-3-hydroxyacyl]-alpha-D-glucosamine + a (3R)-hydroxyacyl-[ACP] = a UDP-2-N,3-O-bis[(3R)-3-hydroxyacyl]-alpha-D-glucosamine + holo-[ACP] + H(+)</text>
        <dbReference type="Rhea" id="RHEA:53836"/>
        <dbReference type="Rhea" id="RHEA-COMP:9685"/>
        <dbReference type="Rhea" id="RHEA-COMP:9945"/>
        <dbReference type="ChEBI" id="CHEBI:15378"/>
        <dbReference type="ChEBI" id="CHEBI:64479"/>
        <dbReference type="ChEBI" id="CHEBI:78827"/>
        <dbReference type="ChEBI" id="CHEBI:137740"/>
        <dbReference type="ChEBI" id="CHEBI:137748"/>
        <dbReference type="EC" id="2.3.1.191"/>
    </reaction>
</comment>
<dbReference type="InterPro" id="IPR001451">
    <property type="entry name" value="Hexapep"/>
</dbReference>
<comment type="pathway">
    <text evidence="7">Bacterial outer membrane biogenesis; LPS lipid A biosynthesis.</text>
</comment>
<feature type="active site" description="Proton acceptor" evidence="7">
    <location>
        <position position="241"/>
    </location>
</feature>
<dbReference type="InterPro" id="IPR020573">
    <property type="entry name" value="UDP_GlcNAc_AcTrfase_non-rep"/>
</dbReference>
<gene>
    <name evidence="7" type="primary">lpxD</name>
    <name evidence="9" type="ORF">C7460_104260</name>
</gene>
<dbReference type="InterPro" id="IPR011004">
    <property type="entry name" value="Trimer_LpxA-like_sf"/>
</dbReference>
<dbReference type="EMBL" id="QREG01000004">
    <property type="protein sequence ID" value="REE01240.1"/>
    <property type="molecule type" value="Genomic_DNA"/>
</dbReference>
<dbReference type="GO" id="GO:0103118">
    <property type="term" value="F:UDP-3-O-[(3R)-3-hydroxyacyl]-glucosamine N-acyltransferase activity"/>
    <property type="evidence" value="ECO:0007669"/>
    <property type="project" value="UniProtKB-EC"/>
</dbReference>